<dbReference type="RefSeq" id="WP_376868222.1">
    <property type="nucleotide sequence ID" value="NZ_JBHRYB010000016.1"/>
</dbReference>
<dbReference type="CDD" id="cd04182">
    <property type="entry name" value="GT_2_like_f"/>
    <property type="match status" value="1"/>
</dbReference>
<dbReference type="Pfam" id="PF12804">
    <property type="entry name" value="NTP_transf_3"/>
    <property type="match status" value="1"/>
</dbReference>
<evidence type="ECO:0000313" key="3">
    <source>
        <dbReference type="EMBL" id="MFC3681671.1"/>
    </source>
</evidence>
<dbReference type="Gene3D" id="3.90.550.10">
    <property type="entry name" value="Spore Coat Polysaccharide Biosynthesis Protein SpsA, Chain A"/>
    <property type="match status" value="1"/>
</dbReference>
<sequence>MTTGVVLLAAGQSQRFGSDKRIASLRQKSLYSDSDQVLFQTLGHIRLARLPVFVVLHRGDEQLASRLTRLRVDWGVCPDAHLGMGHSLAYGVRCCQHWHNWLIALADMPWITPLSYHKIAAAVSPGQIIRPCYRATPDGQPQPGNPVVFSRRYGWQLMQCRGDTGARRLLQQYHQQVISLPLDDPGILRDIDTPQQL</sequence>
<accession>A0ABV7VVV5</accession>
<proteinExistence type="predicted"/>
<keyword evidence="1" id="KW-0460">Magnesium</keyword>
<comment type="caution">
    <text evidence="3">The sequence shown here is derived from an EMBL/GenBank/DDBJ whole genome shotgun (WGS) entry which is preliminary data.</text>
</comment>
<organism evidence="3 4">
    <name type="scientific">Bacterioplanoides pacificum</name>
    <dbReference type="NCBI Taxonomy" id="1171596"/>
    <lineage>
        <taxon>Bacteria</taxon>
        <taxon>Pseudomonadati</taxon>
        <taxon>Pseudomonadota</taxon>
        <taxon>Gammaproteobacteria</taxon>
        <taxon>Oceanospirillales</taxon>
        <taxon>Oceanospirillaceae</taxon>
        <taxon>Bacterioplanoides</taxon>
    </lineage>
</organism>
<dbReference type="SUPFAM" id="SSF53448">
    <property type="entry name" value="Nucleotide-diphospho-sugar transferases"/>
    <property type="match status" value="1"/>
</dbReference>
<dbReference type="EMBL" id="JBHRYB010000016">
    <property type="protein sequence ID" value="MFC3681671.1"/>
    <property type="molecule type" value="Genomic_DNA"/>
</dbReference>
<protein>
    <submittedName>
        <fullName evidence="3">NTP transferase domain-containing protein</fullName>
    </submittedName>
</protein>
<dbReference type="GO" id="GO:0016740">
    <property type="term" value="F:transferase activity"/>
    <property type="evidence" value="ECO:0007669"/>
    <property type="project" value="UniProtKB-KW"/>
</dbReference>
<dbReference type="PANTHER" id="PTHR43777:SF1">
    <property type="entry name" value="MOLYBDENUM COFACTOR CYTIDYLYLTRANSFERASE"/>
    <property type="match status" value="1"/>
</dbReference>
<name>A0ABV7VVV5_9GAMM</name>
<dbReference type="InterPro" id="IPR029044">
    <property type="entry name" value="Nucleotide-diphossugar_trans"/>
</dbReference>
<keyword evidence="3" id="KW-0808">Transferase</keyword>
<dbReference type="Proteomes" id="UP001595722">
    <property type="component" value="Unassembled WGS sequence"/>
</dbReference>
<keyword evidence="4" id="KW-1185">Reference proteome</keyword>
<feature type="domain" description="MobA-like NTP transferase" evidence="2">
    <location>
        <begin position="5"/>
        <end position="174"/>
    </location>
</feature>
<reference evidence="4" key="1">
    <citation type="journal article" date="2019" name="Int. J. Syst. Evol. Microbiol.">
        <title>The Global Catalogue of Microorganisms (GCM) 10K type strain sequencing project: providing services to taxonomists for standard genome sequencing and annotation.</title>
        <authorList>
            <consortium name="The Broad Institute Genomics Platform"/>
            <consortium name="The Broad Institute Genome Sequencing Center for Infectious Disease"/>
            <person name="Wu L."/>
            <person name="Ma J."/>
        </authorList>
    </citation>
    <scope>NUCLEOTIDE SEQUENCE [LARGE SCALE GENOMIC DNA]</scope>
    <source>
        <strain evidence="4">KCTC 42424</strain>
    </source>
</reference>
<dbReference type="PANTHER" id="PTHR43777">
    <property type="entry name" value="MOLYBDENUM COFACTOR CYTIDYLYLTRANSFERASE"/>
    <property type="match status" value="1"/>
</dbReference>
<gene>
    <name evidence="3" type="ORF">ACFOMG_16315</name>
</gene>
<evidence type="ECO:0000259" key="2">
    <source>
        <dbReference type="Pfam" id="PF12804"/>
    </source>
</evidence>
<evidence type="ECO:0000313" key="4">
    <source>
        <dbReference type="Proteomes" id="UP001595722"/>
    </source>
</evidence>
<evidence type="ECO:0000256" key="1">
    <source>
        <dbReference type="ARBA" id="ARBA00022842"/>
    </source>
</evidence>
<dbReference type="InterPro" id="IPR025877">
    <property type="entry name" value="MobA-like_NTP_Trfase"/>
</dbReference>